<sequence>MSLTVLVPENDVVPPPPDAPRRATKWTPPLDAEGLWSVLERIKNWKPLDLEKVFDDLDTAIGNQPPPIATTGDLIDRLCGHLKQLSDIAVADKQYPPSAEMVQLVERGLPLREKCVPADYQQAVGLARRLAFVTSDLVEELIEARYIKGAE</sequence>
<name>A0ABC8BTL8_9ACTN</name>
<organism evidence="2 3">
    <name type="scientific">Kitasatospora albolonga</name>
    <dbReference type="NCBI Taxonomy" id="68173"/>
    <lineage>
        <taxon>Bacteria</taxon>
        <taxon>Bacillati</taxon>
        <taxon>Actinomycetota</taxon>
        <taxon>Actinomycetes</taxon>
        <taxon>Kitasatosporales</taxon>
        <taxon>Streptomycetaceae</taxon>
        <taxon>Kitasatospora</taxon>
    </lineage>
</organism>
<dbReference type="InterPro" id="IPR046300">
    <property type="entry name" value="DUF6415"/>
</dbReference>
<protein>
    <submittedName>
        <fullName evidence="2">Uncharacterized protein</fullName>
    </submittedName>
</protein>
<proteinExistence type="predicted"/>
<dbReference type="KEGG" id="kab:B7C62_17000"/>
<dbReference type="RefSeq" id="WP_084747556.1">
    <property type="nucleotide sequence ID" value="NZ_CP020563.1"/>
</dbReference>
<dbReference type="Proteomes" id="UP000192251">
    <property type="component" value="Chromosome"/>
</dbReference>
<reference evidence="2 3" key="1">
    <citation type="submission" date="2017-04" db="EMBL/GenBank/DDBJ databases">
        <title>The complete genome sequence of Streptomyces albolongus YIM 101047, the producer of novel bafilomycins and novel odoriferous sesquiterpenoids.</title>
        <authorList>
            <person name="Yin M."/>
            <person name="Jiang Y."/>
        </authorList>
    </citation>
    <scope>NUCLEOTIDE SEQUENCE [LARGE SCALE GENOMIC DNA]</scope>
    <source>
        <strain evidence="2 3">YIM 101047</strain>
    </source>
</reference>
<dbReference type="AlphaFoldDB" id="A0ABC8BTL8"/>
<evidence type="ECO:0000313" key="2">
    <source>
        <dbReference type="EMBL" id="ARF73774.1"/>
    </source>
</evidence>
<feature type="region of interest" description="Disordered" evidence="1">
    <location>
        <begin position="1"/>
        <end position="26"/>
    </location>
</feature>
<gene>
    <name evidence="2" type="ORF">B7C62_17000</name>
</gene>
<dbReference type="Pfam" id="PF19979">
    <property type="entry name" value="DUF6415"/>
    <property type="match status" value="1"/>
</dbReference>
<evidence type="ECO:0000313" key="3">
    <source>
        <dbReference type="Proteomes" id="UP000192251"/>
    </source>
</evidence>
<dbReference type="EMBL" id="CP020563">
    <property type="protein sequence ID" value="ARF73774.1"/>
    <property type="molecule type" value="Genomic_DNA"/>
</dbReference>
<keyword evidence="3" id="KW-1185">Reference proteome</keyword>
<evidence type="ECO:0000256" key="1">
    <source>
        <dbReference type="SAM" id="MobiDB-lite"/>
    </source>
</evidence>
<accession>A0ABC8BTL8</accession>